<comment type="caution">
    <text evidence="2">The sequence shown here is derived from an EMBL/GenBank/DDBJ whole genome shotgun (WGS) entry which is preliminary data.</text>
</comment>
<proteinExistence type="predicted"/>
<keyword evidence="1" id="KW-0732">Signal</keyword>
<gene>
    <name evidence="2" type="ORF">GCM10009838_18390</name>
</gene>
<evidence type="ECO:0000256" key="1">
    <source>
        <dbReference type="SAM" id="SignalP"/>
    </source>
</evidence>
<evidence type="ECO:0000313" key="3">
    <source>
        <dbReference type="Proteomes" id="UP001499854"/>
    </source>
</evidence>
<keyword evidence="3" id="KW-1185">Reference proteome</keyword>
<name>A0ABN2R1G1_9ACTN</name>
<evidence type="ECO:0008006" key="4">
    <source>
        <dbReference type="Google" id="ProtNLM"/>
    </source>
</evidence>
<feature type="chain" id="PRO_5046889376" description="Secreted protein" evidence="1">
    <location>
        <begin position="25"/>
        <end position="250"/>
    </location>
</feature>
<evidence type="ECO:0000313" key="2">
    <source>
        <dbReference type="EMBL" id="GAA1961961.1"/>
    </source>
</evidence>
<sequence length="250" mass="25817">MRKTSALIAATTLAAAGVALPAAAQAAAANPDTAPTALTAPTATTTPTAVPAFDYSDCPQLPPGVDPARWRCEVLVASGTVTIGASTAPFRFDRVTHAEGPMPDGTPGQVFGGFRAPRLPVEGRQSGDGHGPKLWMQPRLISPPDFYSQGAMSLAFALSGPKLGDRCSIGTGDAPVQVVAGRVPGTTEWISQNPPIITFEVQDATLAVPEVSGCGRASGTLDRRFGLPSPSGANRVDATAFYSFKTYDHL</sequence>
<feature type="signal peptide" evidence="1">
    <location>
        <begin position="1"/>
        <end position="24"/>
    </location>
</feature>
<reference evidence="2 3" key="1">
    <citation type="journal article" date="2019" name="Int. J. Syst. Evol. Microbiol.">
        <title>The Global Catalogue of Microorganisms (GCM) 10K type strain sequencing project: providing services to taxonomists for standard genome sequencing and annotation.</title>
        <authorList>
            <consortium name="The Broad Institute Genomics Platform"/>
            <consortium name="The Broad Institute Genome Sequencing Center for Infectious Disease"/>
            <person name="Wu L."/>
            <person name="Ma J."/>
        </authorList>
    </citation>
    <scope>NUCLEOTIDE SEQUENCE [LARGE SCALE GENOMIC DNA]</scope>
    <source>
        <strain evidence="2 3">JCM 16013</strain>
    </source>
</reference>
<protein>
    <recommendedName>
        <fullName evidence="4">Secreted protein</fullName>
    </recommendedName>
</protein>
<organism evidence="2 3">
    <name type="scientific">Catenulispora subtropica</name>
    <dbReference type="NCBI Taxonomy" id="450798"/>
    <lineage>
        <taxon>Bacteria</taxon>
        <taxon>Bacillati</taxon>
        <taxon>Actinomycetota</taxon>
        <taxon>Actinomycetes</taxon>
        <taxon>Catenulisporales</taxon>
        <taxon>Catenulisporaceae</taxon>
        <taxon>Catenulispora</taxon>
    </lineage>
</organism>
<dbReference type="EMBL" id="BAAAQM010000007">
    <property type="protein sequence ID" value="GAA1961961.1"/>
    <property type="molecule type" value="Genomic_DNA"/>
</dbReference>
<dbReference type="RefSeq" id="WP_344656513.1">
    <property type="nucleotide sequence ID" value="NZ_BAAAQM010000007.1"/>
</dbReference>
<accession>A0ABN2R1G1</accession>
<dbReference type="Proteomes" id="UP001499854">
    <property type="component" value="Unassembled WGS sequence"/>
</dbReference>